<dbReference type="PANTHER" id="PTHR11748">
    <property type="entry name" value="D-LACTATE DEHYDROGENASE"/>
    <property type="match status" value="1"/>
</dbReference>
<dbReference type="EMBL" id="CP001390">
    <property type="protein sequence ID" value="ACM19225.1"/>
    <property type="molecule type" value="Genomic_DNA"/>
</dbReference>
<dbReference type="eggNOG" id="COG0247">
    <property type="taxonomic scope" value="Bacteria"/>
</dbReference>
<dbReference type="OrthoDB" id="9811557at2"/>
<dbReference type="GO" id="GO:0008720">
    <property type="term" value="F:D-lactate dehydrogenase (NAD+) activity"/>
    <property type="evidence" value="ECO:0007669"/>
    <property type="project" value="TreeGrafter"/>
</dbReference>
<dbReference type="STRING" id="316067.Geob_0863"/>
<comment type="cofactor">
    <cofactor evidence="1">
        <name>FAD</name>
        <dbReference type="ChEBI" id="CHEBI:57692"/>
    </cofactor>
</comment>
<evidence type="ECO:0000256" key="6">
    <source>
        <dbReference type="ARBA" id="ARBA00023004"/>
    </source>
</evidence>
<dbReference type="PANTHER" id="PTHR11748:SF119">
    <property type="entry name" value="D-2-HYDROXYGLUTARATE DEHYDROGENASE"/>
    <property type="match status" value="1"/>
</dbReference>
<feature type="domain" description="FAD-binding PCMH-type" evidence="8">
    <location>
        <begin position="49"/>
        <end position="277"/>
    </location>
</feature>
<sequence length="970" mass="109023">MPQPQKSEEFVRTTLNPGALEADLRYQVEGEVRFDTASRALYATDASNYRQIPIGVVVPKSVAAVVKTLEICRRHGAPIVSRGGGTGLCGQTCNLAVVIDHSKYLNRILELDQKNRYARVEPGVILDHLRDQAENYHLTFGPDPATHNYNTFGGMIGNNSCGIHSVMAGRTVDNILELDVVTYDGIRMKVGPTNEEELQAIINEGGRRGEIYRGMRDIRDRYGDLIRSRYPKIPRRVSGYNLDDLLPENGFHVARALVGTEGTCVTVLEAKIRLIHSPPARSILLLGYPDIFAAGDHIPDILAFEPVGLEGLDDLLIKLARKKGLHTHDLALLPEGNGWLLAEFGGDSKEESNQKARRAMDELKKVKNPPSMKLFTDEREEKKIWEIRESGLGATANVPGMTLSWPGWEDAAVDPARIGNYLREFRKLLDDHRLAASLYGHFGDGCIHCRISFDVFSHEGIRNYMAFIHKASDLVVKYGGSFSAEHGDGQSKAIFLGKMYGDELVEAFRQFKTLWDPEWKMNPGKVIDPYLPDQNLRLGTGYNPWQPLTHFQFPRDEGSFPRATLRCVGVGKCRRTHDAFMCPSFLATREEKHTTRGRAHLLFEMFRGDFIKDGWRSREVLEALEFCLSCKACKSDCPVNVDMATYKAEFLSHYYRRRLRPLPAYSMGLIGIWGRIGARMPGMANFLSHAPFLRTITKALGGIAQERTMPRFADETFTDWYRRTRKQPGKGRPVVIYPDLFNDCFFPEILKAALEVLEHYGCSVRILPAPPTVRPPIDYGMLDHAKREILKAVELLSPYVRQGMPVIFLEPSSAAVFRDELPELMPQHQDGQRLTQLTFLFSEFMEREQFAPPKLSGKAVFHGHCHQKAVLRIDDARQMLKKMELEVQEPQPGCCGMAGSFGFEKGKYEISMKIAEAALLPSIRKAGLPAYIVADGFSCRMQIMGGAGRKALHTAELLQLALKREKGARS</sequence>
<dbReference type="PROSITE" id="PS51387">
    <property type="entry name" value="FAD_PCMH"/>
    <property type="match status" value="1"/>
</dbReference>
<gene>
    <name evidence="9" type="ordered locus">Geob_0863</name>
</gene>
<dbReference type="InterPro" id="IPR004113">
    <property type="entry name" value="FAD-bd_oxidored_4_C"/>
</dbReference>
<organism evidence="9 10">
    <name type="scientific">Geotalea daltonii (strain DSM 22248 / JCM 15807 / FRC-32)</name>
    <name type="common">Geobacter daltonii</name>
    <dbReference type="NCBI Taxonomy" id="316067"/>
    <lineage>
        <taxon>Bacteria</taxon>
        <taxon>Pseudomonadati</taxon>
        <taxon>Thermodesulfobacteriota</taxon>
        <taxon>Desulfuromonadia</taxon>
        <taxon>Geobacterales</taxon>
        <taxon>Geobacteraceae</taxon>
        <taxon>Geotalea</taxon>
    </lineage>
</organism>
<proteinExistence type="predicted"/>
<keyword evidence="10" id="KW-1185">Reference proteome</keyword>
<keyword evidence="3" id="KW-0479">Metal-binding</keyword>
<dbReference type="GO" id="GO:0046872">
    <property type="term" value="F:metal ion binding"/>
    <property type="evidence" value="ECO:0007669"/>
    <property type="project" value="UniProtKB-KW"/>
</dbReference>
<dbReference type="PROSITE" id="PS00198">
    <property type="entry name" value="4FE4S_FER_1"/>
    <property type="match status" value="1"/>
</dbReference>
<dbReference type="HOGENOM" id="CLU_010756_0_0_7"/>
<dbReference type="InterPro" id="IPR017896">
    <property type="entry name" value="4Fe4S_Fe-S-bd"/>
</dbReference>
<dbReference type="Gene3D" id="1.10.45.10">
    <property type="entry name" value="Vanillyl-alcohol Oxidase, Chain A, domain 4"/>
    <property type="match status" value="1"/>
</dbReference>
<dbReference type="RefSeq" id="WP_012645954.1">
    <property type="nucleotide sequence ID" value="NC_011979.1"/>
</dbReference>
<name>B9M1S9_GEODF</name>
<dbReference type="GO" id="GO:0004458">
    <property type="term" value="F:D-lactate dehydrogenase (cytochrome) activity"/>
    <property type="evidence" value="ECO:0007669"/>
    <property type="project" value="TreeGrafter"/>
</dbReference>
<dbReference type="InterPro" id="IPR016164">
    <property type="entry name" value="FAD-linked_Oxase-like_C"/>
</dbReference>
<dbReference type="SUPFAM" id="SSF56176">
    <property type="entry name" value="FAD-binding/transporter-associated domain-like"/>
    <property type="match status" value="1"/>
</dbReference>
<dbReference type="Gene3D" id="3.30.70.2740">
    <property type="match status" value="1"/>
</dbReference>
<dbReference type="InterPro" id="IPR017900">
    <property type="entry name" value="4Fe4S_Fe_S_CS"/>
</dbReference>
<dbReference type="InterPro" id="IPR016171">
    <property type="entry name" value="Vanillyl_alc_oxidase_C-sub2"/>
</dbReference>
<reference evidence="9 10" key="1">
    <citation type="submission" date="2009-01" db="EMBL/GenBank/DDBJ databases">
        <title>Complete sequence of Geobacter sp. FRC-32.</title>
        <authorList>
            <consortium name="US DOE Joint Genome Institute"/>
            <person name="Lucas S."/>
            <person name="Copeland A."/>
            <person name="Lapidus A."/>
            <person name="Glavina del Rio T."/>
            <person name="Dalin E."/>
            <person name="Tice H."/>
            <person name="Bruce D."/>
            <person name="Goodwin L."/>
            <person name="Pitluck S."/>
            <person name="Saunders E."/>
            <person name="Brettin T."/>
            <person name="Detter J.C."/>
            <person name="Han C."/>
            <person name="Larimer F."/>
            <person name="Land M."/>
            <person name="Hauser L."/>
            <person name="Kyrpides N."/>
            <person name="Ovchinnikova G."/>
            <person name="Kostka J."/>
            <person name="Richardson P."/>
        </authorList>
    </citation>
    <scope>NUCLEOTIDE SEQUENCE [LARGE SCALE GENOMIC DNA]</scope>
    <source>
        <strain evidence="10">DSM 22248 / JCM 15807 / FRC-32</strain>
    </source>
</reference>
<dbReference type="InterPro" id="IPR016169">
    <property type="entry name" value="FAD-bd_PCMH_sub2"/>
</dbReference>
<dbReference type="GO" id="GO:1903457">
    <property type="term" value="P:lactate catabolic process"/>
    <property type="evidence" value="ECO:0007669"/>
    <property type="project" value="TreeGrafter"/>
</dbReference>
<dbReference type="InterPro" id="IPR016167">
    <property type="entry name" value="FAD-bd_PCMH_sub1"/>
</dbReference>
<evidence type="ECO:0000313" key="9">
    <source>
        <dbReference type="EMBL" id="ACM19225.1"/>
    </source>
</evidence>
<keyword evidence="2" id="KW-0285">Flavoprotein</keyword>
<dbReference type="AlphaFoldDB" id="B9M1S9"/>
<keyword evidence="5" id="KW-0560">Oxidoreductase</keyword>
<evidence type="ECO:0000256" key="1">
    <source>
        <dbReference type="ARBA" id="ARBA00001974"/>
    </source>
</evidence>
<evidence type="ECO:0000256" key="5">
    <source>
        <dbReference type="ARBA" id="ARBA00023002"/>
    </source>
</evidence>
<evidence type="ECO:0000259" key="8">
    <source>
        <dbReference type="PROSITE" id="PS51387"/>
    </source>
</evidence>
<keyword evidence="7" id="KW-0411">Iron-sulfur</keyword>
<evidence type="ECO:0000313" key="10">
    <source>
        <dbReference type="Proteomes" id="UP000007721"/>
    </source>
</evidence>
<dbReference type="SUPFAM" id="SSF46548">
    <property type="entry name" value="alpha-helical ferredoxin"/>
    <property type="match status" value="1"/>
</dbReference>
<dbReference type="GO" id="GO:0071949">
    <property type="term" value="F:FAD binding"/>
    <property type="evidence" value="ECO:0007669"/>
    <property type="project" value="InterPro"/>
</dbReference>
<protein>
    <submittedName>
        <fullName evidence="9">FAD-binding oxidoreductase and CCG domain-containing iron-sulfur cluster-binding oxidoreductase</fullName>
    </submittedName>
</protein>
<evidence type="ECO:0000256" key="3">
    <source>
        <dbReference type="ARBA" id="ARBA00022723"/>
    </source>
</evidence>
<accession>B9M1S9</accession>
<keyword evidence="6" id="KW-0408">Iron</keyword>
<dbReference type="InterPro" id="IPR036318">
    <property type="entry name" value="FAD-bd_PCMH-like_sf"/>
</dbReference>
<evidence type="ECO:0000256" key="4">
    <source>
        <dbReference type="ARBA" id="ARBA00022827"/>
    </source>
</evidence>
<keyword evidence="4" id="KW-0274">FAD</keyword>
<dbReference type="Gene3D" id="3.30.465.10">
    <property type="match status" value="1"/>
</dbReference>
<evidence type="ECO:0000256" key="7">
    <source>
        <dbReference type="ARBA" id="ARBA00023014"/>
    </source>
</evidence>
<dbReference type="Proteomes" id="UP000007721">
    <property type="component" value="Chromosome"/>
</dbReference>
<dbReference type="Pfam" id="PF02913">
    <property type="entry name" value="FAD-oxidase_C"/>
    <property type="match status" value="1"/>
</dbReference>
<dbReference type="eggNOG" id="COG0277">
    <property type="taxonomic scope" value="Bacteria"/>
</dbReference>
<dbReference type="InterPro" id="IPR016166">
    <property type="entry name" value="FAD-bd_PCMH"/>
</dbReference>
<dbReference type="Gene3D" id="3.30.43.10">
    <property type="entry name" value="Uridine Diphospho-n-acetylenolpyruvylglucosamine Reductase, domain 2"/>
    <property type="match status" value="1"/>
</dbReference>
<dbReference type="Pfam" id="PF13183">
    <property type="entry name" value="Fer4_8"/>
    <property type="match status" value="1"/>
</dbReference>
<evidence type="ECO:0000256" key="2">
    <source>
        <dbReference type="ARBA" id="ARBA00022630"/>
    </source>
</evidence>
<dbReference type="InterPro" id="IPR006094">
    <property type="entry name" value="Oxid_FAD_bind_N"/>
</dbReference>
<dbReference type="SUPFAM" id="SSF55103">
    <property type="entry name" value="FAD-linked oxidases, C-terminal domain"/>
    <property type="match status" value="1"/>
</dbReference>
<dbReference type="KEGG" id="geo:Geob_0863"/>
<dbReference type="Pfam" id="PF01565">
    <property type="entry name" value="FAD_binding_4"/>
    <property type="match status" value="1"/>
</dbReference>
<dbReference type="GO" id="GO:0051536">
    <property type="term" value="F:iron-sulfur cluster binding"/>
    <property type="evidence" value="ECO:0007669"/>
    <property type="project" value="UniProtKB-KW"/>
</dbReference>